<comment type="caution">
    <text evidence="7">The sequence shown here is derived from an EMBL/GenBank/DDBJ whole genome shotgun (WGS) entry which is preliminary data.</text>
</comment>
<feature type="domain" description="Heparinase II/III-like C-terminal" evidence="5">
    <location>
        <begin position="302"/>
        <end position="520"/>
    </location>
</feature>
<evidence type="ECO:0000259" key="6">
    <source>
        <dbReference type="Pfam" id="PF16889"/>
    </source>
</evidence>
<comment type="subcellular location">
    <subcellularLocation>
        <location evidence="1">Periplasm</location>
    </subcellularLocation>
</comment>
<dbReference type="SUPFAM" id="SSF48230">
    <property type="entry name" value="Chondroitin AC/alginate lyase"/>
    <property type="match status" value="1"/>
</dbReference>
<dbReference type="GO" id="GO:0042597">
    <property type="term" value="C:periplasmic space"/>
    <property type="evidence" value="ECO:0007669"/>
    <property type="project" value="UniProtKB-SubCell"/>
</dbReference>
<keyword evidence="4" id="KW-0456">Lyase</keyword>
<evidence type="ECO:0000256" key="3">
    <source>
        <dbReference type="ARBA" id="ARBA00022764"/>
    </source>
</evidence>
<evidence type="ECO:0000313" key="7">
    <source>
        <dbReference type="EMBL" id="TXN37617.1"/>
    </source>
</evidence>
<dbReference type="AlphaFoldDB" id="A0A5C8V7H7"/>
<dbReference type="Pfam" id="PF07940">
    <property type="entry name" value="Hepar_II_III_C"/>
    <property type="match status" value="1"/>
</dbReference>
<dbReference type="InterPro" id="IPR012480">
    <property type="entry name" value="Hepar_II_III_C"/>
</dbReference>
<name>A0A5C8V7H7_9FLAO</name>
<dbReference type="PANTHER" id="PTHR39210">
    <property type="entry name" value="HEPARIN-SULFATE LYASE"/>
    <property type="match status" value="1"/>
</dbReference>
<gene>
    <name evidence="7" type="ORF">FVB32_04835</name>
</gene>
<keyword evidence="3" id="KW-0574">Periplasm</keyword>
<feature type="domain" description="Heparin-sulfate lyase N-terminal" evidence="6">
    <location>
        <begin position="162"/>
        <end position="284"/>
    </location>
</feature>
<proteinExistence type="predicted"/>
<dbReference type="EMBL" id="VRUR01000001">
    <property type="protein sequence ID" value="TXN37617.1"/>
    <property type="molecule type" value="Genomic_DNA"/>
</dbReference>
<dbReference type="Gene3D" id="1.50.10.100">
    <property type="entry name" value="Chondroitin AC/alginate lyase"/>
    <property type="match status" value="1"/>
</dbReference>
<evidence type="ECO:0000313" key="8">
    <source>
        <dbReference type="Proteomes" id="UP000321456"/>
    </source>
</evidence>
<protein>
    <submittedName>
        <fullName evidence="7">Uncharacterized protein</fullName>
    </submittedName>
</protein>
<dbReference type="Proteomes" id="UP000321456">
    <property type="component" value="Unassembled WGS sequence"/>
</dbReference>
<reference evidence="7 8" key="1">
    <citation type="submission" date="2019-08" db="EMBL/GenBank/DDBJ databases">
        <title>Professor.</title>
        <authorList>
            <person name="Park J.S."/>
        </authorList>
    </citation>
    <scope>NUCLEOTIDE SEQUENCE [LARGE SCALE GENOMIC DNA]</scope>
    <source>
        <strain evidence="7 8">176CP5-101</strain>
    </source>
</reference>
<dbReference type="InterPro" id="IPR031680">
    <property type="entry name" value="Hepar_II_III_N"/>
</dbReference>
<evidence type="ECO:0000256" key="2">
    <source>
        <dbReference type="ARBA" id="ARBA00022729"/>
    </source>
</evidence>
<dbReference type="GO" id="GO:0016829">
    <property type="term" value="F:lyase activity"/>
    <property type="evidence" value="ECO:0007669"/>
    <property type="project" value="UniProtKB-KW"/>
</dbReference>
<dbReference type="Pfam" id="PF16889">
    <property type="entry name" value="Hepar_II_III_N"/>
    <property type="match status" value="1"/>
</dbReference>
<dbReference type="PANTHER" id="PTHR39210:SF1">
    <property type="entry name" value="HEPARIN-SULFATE LYASE"/>
    <property type="match status" value="1"/>
</dbReference>
<sequence>MKLRFFFWTIRYLKPIQAFYRFCNWIKAFPPRKTYSHVPQKPSGLVWNNVLSNPSSFYGNNKFDFLNIGYKFDKVIDWNYDSYGKLWTYNLNYFEFLNQQGINKNEALNLIEDYIEKDSSLKDGLEPYPISLRGINWIKFLSKNGIENININIKLYNHYYRLKDNLEYHLLGNHLLENGYSMLFGAYYFKDNDFYGIAKKILKEELDEQILGDGAHFELSPMYHQILLYRLLDCINLIKNNPWKEDDLHSLLNNKAKKMLGWIKTVTYRNGNIPMVNDCTYNIAPTSKQLFSYAQYLKIPFDKTSLRESGYRKFLGKDYELFVDVGNVGPDYQPGHAHSDTFSFELYLHERPLIVDVGTSTYEKNKKRQNERQTSSHNTVIVNNKDQTQVWDGFRVAKRAKIAYLKESVDMVTSAHDGYKSMGVLHERSFYATKGIVIHDRILSKRDKKIESQAFFHIHPSINNIVINKGQVSFGGINVSLSFEGEIHDIKLGKYEYCLGFNKTEKAQKVCVSFSKELTTTILL</sequence>
<dbReference type="Gene3D" id="2.70.98.70">
    <property type="match status" value="1"/>
</dbReference>
<organism evidence="7 8">
    <name type="scientific">Flagellimonas hymeniacidonis</name>
    <dbReference type="NCBI Taxonomy" id="2603628"/>
    <lineage>
        <taxon>Bacteria</taxon>
        <taxon>Pseudomonadati</taxon>
        <taxon>Bacteroidota</taxon>
        <taxon>Flavobacteriia</taxon>
        <taxon>Flavobacteriales</taxon>
        <taxon>Flavobacteriaceae</taxon>
        <taxon>Flagellimonas</taxon>
    </lineage>
</organism>
<dbReference type="InterPro" id="IPR008929">
    <property type="entry name" value="Chondroitin_lyas"/>
</dbReference>
<accession>A0A5C8V7H7</accession>
<keyword evidence="8" id="KW-1185">Reference proteome</keyword>
<dbReference type="RefSeq" id="WP_147741709.1">
    <property type="nucleotide sequence ID" value="NZ_VRUR01000001.1"/>
</dbReference>
<evidence type="ECO:0000256" key="4">
    <source>
        <dbReference type="ARBA" id="ARBA00023239"/>
    </source>
</evidence>
<keyword evidence="2" id="KW-0732">Signal</keyword>
<evidence type="ECO:0000259" key="5">
    <source>
        <dbReference type="Pfam" id="PF07940"/>
    </source>
</evidence>
<evidence type="ECO:0000256" key="1">
    <source>
        <dbReference type="ARBA" id="ARBA00004418"/>
    </source>
</evidence>